<feature type="transmembrane region" description="Helical" evidence="1">
    <location>
        <begin position="189"/>
        <end position="209"/>
    </location>
</feature>
<reference evidence="2 3" key="1">
    <citation type="submission" date="2023-07" db="EMBL/GenBank/DDBJ databases">
        <authorList>
            <person name="Girao M."/>
            <person name="Carvalho M.F."/>
        </authorList>
    </citation>
    <scope>NUCLEOTIDE SEQUENCE [LARGE SCALE GENOMIC DNA]</scope>
    <source>
        <strain evidence="2 3">66/93</strain>
    </source>
</reference>
<accession>A0ABU7L1F9</accession>
<feature type="transmembrane region" description="Helical" evidence="1">
    <location>
        <begin position="15"/>
        <end position="38"/>
    </location>
</feature>
<feature type="transmembrane region" description="Helical" evidence="1">
    <location>
        <begin position="161"/>
        <end position="180"/>
    </location>
</feature>
<dbReference type="Pfam" id="PF20128">
    <property type="entry name" value="DUF6518"/>
    <property type="match status" value="1"/>
</dbReference>
<protein>
    <submittedName>
        <fullName evidence="2">DUF6518 family protein</fullName>
    </submittedName>
</protein>
<evidence type="ECO:0000313" key="2">
    <source>
        <dbReference type="EMBL" id="MEE2055386.1"/>
    </source>
</evidence>
<dbReference type="InterPro" id="IPR045393">
    <property type="entry name" value="DUF6518"/>
</dbReference>
<feature type="transmembrane region" description="Helical" evidence="1">
    <location>
        <begin position="132"/>
        <end position="155"/>
    </location>
</feature>
<keyword evidence="1" id="KW-0812">Transmembrane</keyword>
<evidence type="ECO:0000313" key="3">
    <source>
        <dbReference type="Proteomes" id="UP001348641"/>
    </source>
</evidence>
<dbReference type="Proteomes" id="UP001348641">
    <property type="component" value="Unassembled WGS sequence"/>
</dbReference>
<comment type="caution">
    <text evidence="2">The sequence shown here is derived from an EMBL/GenBank/DDBJ whole genome shotgun (WGS) entry which is preliminary data.</text>
</comment>
<evidence type="ECO:0000256" key="1">
    <source>
        <dbReference type="SAM" id="Phobius"/>
    </source>
</evidence>
<keyword evidence="1" id="KW-1133">Transmembrane helix</keyword>
<dbReference type="EMBL" id="JAUUCC010000174">
    <property type="protein sequence ID" value="MEE2055386.1"/>
    <property type="molecule type" value="Genomic_DNA"/>
</dbReference>
<sequence length="217" mass="22278">MSTSTTTPVPTPPGLAASVGALAAAALGGLAIGALTSFNQGWLPFHLNSLSNSSGSWSVAAFLLALLPRRRWAAVAAAAAALACMMLGYDLASVLRGYHASAGTTVFWLTAAVLVGPFLGLTAHSLRFRTGFAPWGTGMLSGVLVGEGVYGLLVIAGTTSVAYWSASVAAGLAFLVWACARRFPARRPVLTAVAVTAVVGGAFVAVYGMNPIQWFWF</sequence>
<proteinExistence type="predicted"/>
<dbReference type="RefSeq" id="WP_330162144.1">
    <property type="nucleotide sequence ID" value="NZ_BAAAJA010000008.1"/>
</dbReference>
<feature type="transmembrane region" description="Helical" evidence="1">
    <location>
        <begin position="72"/>
        <end position="92"/>
    </location>
</feature>
<keyword evidence="1" id="KW-0472">Membrane</keyword>
<name>A0ABU7L1F9_9ACTN</name>
<organism evidence="2 3">
    <name type="scientific">Nocardiopsis tropica</name>
    <dbReference type="NCBI Taxonomy" id="109330"/>
    <lineage>
        <taxon>Bacteria</taxon>
        <taxon>Bacillati</taxon>
        <taxon>Actinomycetota</taxon>
        <taxon>Actinomycetes</taxon>
        <taxon>Streptosporangiales</taxon>
        <taxon>Nocardiopsidaceae</taxon>
        <taxon>Nocardiopsis</taxon>
    </lineage>
</organism>
<feature type="transmembrane region" description="Helical" evidence="1">
    <location>
        <begin position="98"/>
        <end position="120"/>
    </location>
</feature>
<gene>
    <name evidence="2" type="ORF">Q8A49_33315</name>
</gene>